<evidence type="ECO:0000256" key="1">
    <source>
        <dbReference type="SAM" id="Phobius"/>
    </source>
</evidence>
<keyword evidence="1" id="KW-0812">Transmembrane</keyword>
<protein>
    <recommendedName>
        <fullName evidence="4">EamA-like transporter family protein</fullName>
    </recommendedName>
</protein>
<evidence type="ECO:0000313" key="2">
    <source>
        <dbReference type="EMBL" id="GFP76174.1"/>
    </source>
</evidence>
<dbReference type="InterPro" id="IPR006750">
    <property type="entry name" value="YdcZ"/>
</dbReference>
<accession>A0A6V8SG30</accession>
<dbReference type="Pfam" id="PF04657">
    <property type="entry name" value="DMT_YdcZ"/>
    <property type="match status" value="1"/>
</dbReference>
<proteinExistence type="predicted"/>
<comment type="caution">
    <text evidence="2">The sequence shown here is derived from an EMBL/GenBank/DDBJ whole genome shotgun (WGS) entry which is preliminary data.</text>
</comment>
<feature type="transmembrane region" description="Helical" evidence="1">
    <location>
        <begin position="35"/>
        <end position="56"/>
    </location>
</feature>
<keyword evidence="3" id="KW-1185">Reference proteome</keyword>
<gene>
    <name evidence="2" type="ORF">bsdtw1_02273</name>
</gene>
<keyword evidence="1" id="KW-1133">Transmembrane helix</keyword>
<dbReference type="EMBL" id="BLZR01000001">
    <property type="protein sequence ID" value="GFP76174.1"/>
    <property type="molecule type" value="Genomic_DNA"/>
</dbReference>
<dbReference type="Proteomes" id="UP000580568">
    <property type="component" value="Unassembled WGS sequence"/>
</dbReference>
<dbReference type="PANTHER" id="PTHR34821">
    <property type="entry name" value="INNER MEMBRANE PROTEIN YDCZ"/>
    <property type="match status" value="1"/>
</dbReference>
<dbReference type="RefSeq" id="WP_183277620.1">
    <property type="nucleotide sequence ID" value="NZ_BLZR01000001.1"/>
</dbReference>
<organism evidence="2 3">
    <name type="scientific">Clostridium fungisolvens</name>
    <dbReference type="NCBI Taxonomy" id="1604897"/>
    <lineage>
        <taxon>Bacteria</taxon>
        <taxon>Bacillati</taxon>
        <taxon>Bacillota</taxon>
        <taxon>Clostridia</taxon>
        <taxon>Eubacteriales</taxon>
        <taxon>Clostridiaceae</taxon>
        <taxon>Clostridium</taxon>
    </lineage>
</organism>
<name>A0A6V8SG30_9CLOT</name>
<feature type="transmembrane region" description="Helical" evidence="1">
    <location>
        <begin position="6"/>
        <end position="23"/>
    </location>
</feature>
<feature type="transmembrane region" description="Helical" evidence="1">
    <location>
        <begin position="68"/>
        <end position="87"/>
    </location>
</feature>
<dbReference type="InterPro" id="IPR037185">
    <property type="entry name" value="EmrE-like"/>
</dbReference>
<dbReference type="PANTHER" id="PTHR34821:SF2">
    <property type="entry name" value="INNER MEMBRANE PROTEIN YDCZ"/>
    <property type="match status" value="1"/>
</dbReference>
<keyword evidence="1" id="KW-0472">Membrane</keyword>
<dbReference type="GO" id="GO:0005886">
    <property type="term" value="C:plasma membrane"/>
    <property type="evidence" value="ECO:0007669"/>
    <property type="project" value="TreeGrafter"/>
</dbReference>
<evidence type="ECO:0000313" key="3">
    <source>
        <dbReference type="Proteomes" id="UP000580568"/>
    </source>
</evidence>
<dbReference type="AlphaFoldDB" id="A0A6V8SG30"/>
<evidence type="ECO:0008006" key="4">
    <source>
        <dbReference type="Google" id="ProtNLM"/>
    </source>
</evidence>
<reference evidence="2 3" key="1">
    <citation type="submission" date="2020-07" db="EMBL/GenBank/DDBJ databases">
        <title>A new beta-1,3-glucan-decomposing anaerobic bacterium isolated from anoxic soil subjected to biological soil disinfestation.</title>
        <authorList>
            <person name="Ueki A."/>
            <person name="Tonouchi A."/>
        </authorList>
    </citation>
    <scope>NUCLEOTIDE SEQUENCE [LARGE SCALE GENOMIC DNA]</scope>
    <source>
        <strain evidence="2 3">TW1</strain>
    </source>
</reference>
<feature type="transmembrane region" description="Helical" evidence="1">
    <location>
        <begin position="94"/>
        <end position="116"/>
    </location>
</feature>
<sequence length="160" mass="17609">MILYIFLAFLVGVNIVISMMINGKLSQKEGMINGVIINYFMAAVSSVVLCAFMINSIPSYEVIRKVPLPYFIGGFIGVLTTYIFNVLVPKVPAVYVVILRFIGQMFASAIIDYIYLDVFSKGKVIGGILFLVGLSLNARADNKIKNQQADLSKDIAITNI</sequence>
<dbReference type="SUPFAM" id="SSF103481">
    <property type="entry name" value="Multidrug resistance efflux transporter EmrE"/>
    <property type="match status" value="1"/>
</dbReference>